<feature type="transmembrane region" description="Helical" evidence="1">
    <location>
        <begin position="150"/>
        <end position="174"/>
    </location>
</feature>
<feature type="signal peptide" evidence="2">
    <location>
        <begin position="1"/>
        <end position="16"/>
    </location>
</feature>
<comment type="caution">
    <text evidence="3">The sequence shown here is derived from an EMBL/GenBank/DDBJ whole genome shotgun (WGS) entry which is preliminary data.</text>
</comment>
<accession>A0AAD6Z3X4</accession>
<evidence type="ECO:0000313" key="3">
    <source>
        <dbReference type="EMBL" id="KAJ7306859.1"/>
    </source>
</evidence>
<reference evidence="3" key="1">
    <citation type="submission" date="2023-03" db="EMBL/GenBank/DDBJ databases">
        <title>Massive genome expansion in bonnet fungi (Mycena s.s.) driven by repeated elements and novel gene families across ecological guilds.</title>
        <authorList>
            <consortium name="Lawrence Berkeley National Laboratory"/>
            <person name="Harder C.B."/>
            <person name="Miyauchi S."/>
            <person name="Viragh M."/>
            <person name="Kuo A."/>
            <person name="Thoen E."/>
            <person name="Andreopoulos B."/>
            <person name="Lu D."/>
            <person name="Skrede I."/>
            <person name="Drula E."/>
            <person name="Henrissat B."/>
            <person name="Morin E."/>
            <person name="Kohler A."/>
            <person name="Barry K."/>
            <person name="LaButti K."/>
            <person name="Morin E."/>
            <person name="Salamov A."/>
            <person name="Lipzen A."/>
            <person name="Mereny Z."/>
            <person name="Hegedus B."/>
            <person name="Baldrian P."/>
            <person name="Stursova M."/>
            <person name="Weitz H."/>
            <person name="Taylor A."/>
            <person name="Grigoriev I.V."/>
            <person name="Nagy L.G."/>
            <person name="Martin F."/>
            <person name="Kauserud H."/>
        </authorList>
    </citation>
    <scope>NUCLEOTIDE SEQUENCE</scope>
    <source>
        <strain evidence="3">CBHHK002</strain>
    </source>
</reference>
<evidence type="ECO:0000313" key="4">
    <source>
        <dbReference type="Proteomes" id="UP001218218"/>
    </source>
</evidence>
<name>A0AAD6Z3X4_9AGAR</name>
<evidence type="ECO:0008006" key="5">
    <source>
        <dbReference type="Google" id="ProtNLM"/>
    </source>
</evidence>
<evidence type="ECO:0000256" key="2">
    <source>
        <dbReference type="SAM" id="SignalP"/>
    </source>
</evidence>
<gene>
    <name evidence="3" type="ORF">DFH08DRAFT_901954</name>
</gene>
<sequence length="213" mass="22924">MQRSYIVLLLLGFVHAMLQNYTVDETSPNIFYSGYTFPCNTTTCGVFTKGLFNKSVSLTFGSIKFNFTGSAFYAALDLFGVCSISVDGNELGVLNATLAEDIASEGLPISKPDLANGPHTLVIAPTTPGTIIGFDHLIYTAVSPDKKHHVGAIVGGVIGGIVLTIGVFFIVLHARRRNLILRRNQRKSAVLRGITLARHDYKVGADYGTGLPM</sequence>
<keyword evidence="4" id="KW-1185">Reference proteome</keyword>
<keyword evidence="1" id="KW-1133">Transmembrane helix</keyword>
<keyword evidence="1" id="KW-0472">Membrane</keyword>
<evidence type="ECO:0000256" key="1">
    <source>
        <dbReference type="SAM" id="Phobius"/>
    </source>
</evidence>
<dbReference type="AlphaFoldDB" id="A0AAD6Z3X4"/>
<keyword evidence="2" id="KW-0732">Signal</keyword>
<proteinExistence type="predicted"/>
<organism evidence="3 4">
    <name type="scientific">Mycena albidolilacea</name>
    <dbReference type="NCBI Taxonomy" id="1033008"/>
    <lineage>
        <taxon>Eukaryota</taxon>
        <taxon>Fungi</taxon>
        <taxon>Dikarya</taxon>
        <taxon>Basidiomycota</taxon>
        <taxon>Agaricomycotina</taxon>
        <taxon>Agaricomycetes</taxon>
        <taxon>Agaricomycetidae</taxon>
        <taxon>Agaricales</taxon>
        <taxon>Marasmiineae</taxon>
        <taxon>Mycenaceae</taxon>
        <taxon>Mycena</taxon>
    </lineage>
</organism>
<dbReference type="EMBL" id="JARIHO010000091">
    <property type="protein sequence ID" value="KAJ7306859.1"/>
    <property type="molecule type" value="Genomic_DNA"/>
</dbReference>
<feature type="chain" id="PRO_5042223363" description="Transmembrane protein" evidence="2">
    <location>
        <begin position="17"/>
        <end position="213"/>
    </location>
</feature>
<dbReference type="Proteomes" id="UP001218218">
    <property type="component" value="Unassembled WGS sequence"/>
</dbReference>
<protein>
    <recommendedName>
        <fullName evidence="5">Transmembrane protein</fullName>
    </recommendedName>
</protein>
<keyword evidence="1" id="KW-0812">Transmembrane</keyword>